<feature type="region of interest" description="Disordered" evidence="2">
    <location>
        <begin position="298"/>
        <end position="319"/>
    </location>
</feature>
<dbReference type="Proteomes" id="UP000601990">
    <property type="component" value="Unassembled WGS sequence"/>
</dbReference>
<evidence type="ECO:0000313" key="4">
    <source>
        <dbReference type="Proteomes" id="UP000601990"/>
    </source>
</evidence>
<organism evidence="3 4">
    <name type="scientific">Aromatoleum buckelii</name>
    <dbReference type="NCBI Taxonomy" id="200254"/>
    <lineage>
        <taxon>Bacteria</taxon>
        <taxon>Pseudomonadati</taxon>
        <taxon>Pseudomonadota</taxon>
        <taxon>Betaproteobacteria</taxon>
        <taxon>Rhodocyclales</taxon>
        <taxon>Rhodocyclaceae</taxon>
        <taxon>Aromatoleum</taxon>
    </lineage>
</organism>
<name>A0ABX1N506_9RHOO</name>
<protein>
    <recommendedName>
        <fullName evidence="5">KfrA N-terminal DNA-binding domain-containing protein</fullName>
    </recommendedName>
</protein>
<reference evidence="3" key="1">
    <citation type="submission" date="2019-12" db="EMBL/GenBank/DDBJ databases">
        <title>Comparative genomics gives insights into the taxonomy of the Azoarcus-Aromatoleum group and reveals separate origins of nif in the plant-associated Azoarcus and non-plant-associated Aromatoleum sub-groups.</title>
        <authorList>
            <person name="Lafos M."/>
            <person name="Maluk M."/>
            <person name="Batista M."/>
            <person name="Junghare M."/>
            <person name="Carmona M."/>
            <person name="Faoro H."/>
            <person name="Cruz L.M."/>
            <person name="Battistoni F."/>
            <person name="De Souza E."/>
            <person name="Pedrosa F."/>
            <person name="Chen W.-M."/>
            <person name="Poole P.S."/>
            <person name="Dixon R.A."/>
            <person name="James E.K."/>
        </authorList>
    </citation>
    <scope>NUCLEOTIDE SEQUENCE</scope>
    <source>
        <strain evidence="3">U120</strain>
    </source>
</reference>
<dbReference type="RefSeq" id="WP_169199568.1">
    <property type="nucleotide sequence ID" value="NZ_WTVH02000001.1"/>
</dbReference>
<evidence type="ECO:0000313" key="3">
    <source>
        <dbReference type="EMBL" id="NMF94340.1"/>
    </source>
</evidence>
<evidence type="ECO:0000256" key="1">
    <source>
        <dbReference type="SAM" id="Coils"/>
    </source>
</evidence>
<sequence length="319" mass="36326">MVRITEVQYDQVEKACTELFRAGETVSFAKVYSAIGNRGGQQVVSDMIRRWRQETAATITAKRENTALPEELVAASDNLVEAVWKLALARAEESYQRKLGDLAMNEAEWQVRLEAADEKVAAVERENLLLNGELKEAKATLQAREHSLVELETRLREQQAALAARDHQITALREDLARAMTTLESERTRHDEVLQAVRHQHDESMRQERERHGAELTQVHSQAEADRRHFMQQTDDLRQAHKLQAEPLREQLEGQKVAAESYRKQAYTARDEAARWQGRAEVAQEELAAVKKILAKVQRHREKHVASPTAPPRARGDAP</sequence>
<evidence type="ECO:0008006" key="5">
    <source>
        <dbReference type="Google" id="ProtNLM"/>
    </source>
</evidence>
<accession>A0ABX1N506</accession>
<feature type="coiled-coil region" evidence="1">
    <location>
        <begin position="106"/>
        <end position="161"/>
    </location>
</feature>
<keyword evidence="1" id="KW-0175">Coiled coil</keyword>
<proteinExistence type="predicted"/>
<gene>
    <name evidence="3" type="ORF">GO608_13505</name>
</gene>
<evidence type="ECO:0000256" key="2">
    <source>
        <dbReference type="SAM" id="MobiDB-lite"/>
    </source>
</evidence>
<dbReference type="EMBL" id="WTVH01000027">
    <property type="protein sequence ID" value="NMF94340.1"/>
    <property type="molecule type" value="Genomic_DNA"/>
</dbReference>
<keyword evidence="4" id="KW-1185">Reference proteome</keyword>
<comment type="caution">
    <text evidence="3">The sequence shown here is derived from an EMBL/GenBank/DDBJ whole genome shotgun (WGS) entry which is preliminary data.</text>
</comment>